<dbReference type="Gramene" id="ERN04518">
    <property type="protein sequence ID" value="ERN04518"/>
    <property type="gene ID" value="AMTR_s00081p00129210"/>
</dbReference>
<evidence type="ECO:0000313" key="2">
    <source>
        <dbReference type="Proteomes" id="UP000017836"/>
    </source>
</evidence>
<accession>W1P9A6</accession>
<dbReference type="EMBL" id="KI394223">
    <property type="protein sequence ID" value="ERN04518.1"/>
    <property type="molecule type" value="Genomic_DNA"/>
</dbReference>
<reference evidence="2" key="1">
    <citation type="journal article" date="2013" name="Science">
        <title>The Amborella genome and the evolution of flowering plants.</title>
        <authorList>
            <consortium name="Amborella Genome Project"/>
        </authorList>
    </citation>
    <scope>NUCLEOTIDE SEQUENCE [LARGE SCALE GENOMIC DNA]</scope>
</reference>
<name>W1P9A6_AMBTC</name>
<dbReference type="InterPro" id="IPR008480">
    <property type="entry name" value="DUF761_pln"/>
</dbReference>
<organism evidence="1 2">
    <name type="scientific">Amborella trichopoda</name>
    <dbReference type="NCBI Taxonomy" id="13333"/>
    <lineage>
        <taxon>Eukaryota</taxon>
        <taxon>Viridiplantae</taxon>
        <taxon>Streptophyta</taxon>
        <taxon>Embryophyta</taxon>
        <taxon>Tracheophyta</taxon>
        <taxon>Spermatophyta</taxon>
        <taxon>Magnoliopsida</taxon>
        <taxon>Amborellales</taxon>
        <taxon>Amborellaceae</taxon>
        <taxon>Amborella</taxon>
    </lineage>
</organism>
<keyword evidence="2" id="KW-1185">Reference proteome</keyword>
<protein>
    <submittedName>
        <fullName evidence="1">Uncharacterized protein</fullName>
    </submittedName>
</protein>
<dbReference type="HOGENOM" id="CLU_2691093_0_0_1"/>
<sequence length="74" mass="8864">MKMNKSYTLPCRAPPKAEALLDSSHEEAPLKQLEYEREDIDKRAEAFIKKFRERVEIERMDSIENYFQMLARDI</sequence>
<dbReference type="Pfam" id="PF05553">
    <property type="entry name" value="DUF761"/>
    <property type="match status" value="1"/>
</dbReference>
<evidence type="ECO:0000313" key="1">
    <source>
        <dbReference type="EMBL" id="ERN04518.1"/>
    </source>
</evidence>
<dbReference type="Proteomes" id="UP000017836">
    <property type="component" value="Unassembled WGS sequence"/>
</dbReference>
<gene>
    <name evidence="1" type="ORF">AMTR_s00081p00129210</name>
</gene>
<proteinExistence type="predicted"/>
<dbReference type="AlphaFoldDB" id="W1P9A6"/>